<keyword evidence="3" id="KW-1185">Reference proteome</keyword>
<name>A0AAN9AR75_9CAEN</name>
<accession>A0AAN9AR75</accession>
<dbReference type="Proteomes" id="UP001374579">
    <property type="component" value="Unassembled WGS sequence"/>
</dbReference>
<reference evidence="2 3" key="1">
    <citation type="submission" date="2024-02" db="EMBL/GenBank/DDBJ databases">
        <title>Chromosome-scale genome assembly of the rough periwinkle Littorina saxatilis.</title>
        <authorList>
            <person name="De Jode A."/>
            <person name="Faria R."/>
            <person name="Formenti G."/>
            <person name="Sims Y."/>
            <person name="Smith T.P."/>
            <person name="Tracey A."/>
            <person name="Wood J.M.D."/>
            <person name="Zagrodzka Z.B."/>
            <person name="Johannesson K."/>
            <person name="Butlin R.K."/>
            <person name="Leder E.H."/>
        </authorList>
    </citation>
    <scope>NUCLEOTIDE SEQUENCE [LARGE SCALE GENOMIC DNA]</scope>
    <source>
        <strain evidence="2">Snail1</strain>
        <tissue evidence="2">Muscle</tissue>
    </source>
</reference>
<dbReference type="AlphaFoldDB" id="A0AAN9AR75"/>
<comment type="caution">
    <text evidence="2">The sequence shown here is derived from an EMBL/GenBank/DDBJ whole genome shotgun (WGS) entry which is preliminary data.</text>
</comment>
<evidence type="ECO:0000256" key="1">
    <source>
        <dbReference type="ARBA" id="ARBA00009024"/>
    </source>
</evidence>
<gene>
    <name evidence="2" type="ORF">V1264_009210</name>
</gene>
<evidence type="ECO:0000313" key="2">
    <source>
        <dbReference type="EMBL" id="KAK7091544.1"/>
    </source>
</evidence>
<protein>
    <submittedName>
        <fullName evidence="2">Uncharacterized protein</fullName>
    </submittedName>
</protein>
<evidence type="ECO:0000313" key="3">
    <source>
        <dbReference type="Proteomes" id="UP001374579"/>
    </source>
</evidence>
<dbReference type="PANTHER" id="PTHR15907">
    <property type="entry name" value="DUF614 FAMILY PROTEIN-RELATED"/>
    <property type="match status" value="1"/>
</dbReference>
<comment type="similarity">
    <text evidence="1">Belongs to the cornifelin family.</text>
</comment>
<proteinExistence type="inferred from homology"/>
<dbReference type="InterPro" id="IPR006461">
    <property type="entry name" value="PLAC_motif_containing"/>
</dbReference>
<dbReference type="Pfam" id="PF04749">
    <property type="entry name" value="PLAC8"/>
    <property type="match status" value="1"/>
</dbReference>
<sequence>MAYPTVTSQPQPLGMPTNQRMWSSGTFGCFDDFGSCLLGTICPIILGMRVAGDLGESACVPCCVPGASIVMRTKIRTQHNIQGSIMDDCLMTWCCPHCIMCQMAREMDYIKRVGSQ</sequence>
<dbReference type="NCBIfam" id="TIGR01571">
    <property type="entry name" value="A_thal_Cys_rich"/>
    <property type="match status" value="1"/>
</dbReference>
<organism evidence="2 3">
    <name type="scientific">Littorina saxatilis</name>
    <dbReference type="NCBI Taxonomy" id="31220"/>
    <lineage>
        <taxon>Eukaryota</taxon>
        <taxon>Metazoa</taxon>
        <taxon>Spiralia</taxon>
        <taxon>Lophotrochozoa</taxon>
        <taxon>Mollusca</taxon>
        <taxon>Gastropoda</taxon>
        <taxon>Caenogastropoda</taxon>
        <taxon>Littorinimorpha</taxon>
        <taxon>Littorinoidea</taxon>
        <taxon>Littorinidae</taxon>
        <taxon>Littorina</taxon>
    </lineage>
</organism>
<dbReference type="EMBL" id="JBAMIC010000022">
    <property type="protein sequence ID" value="KAK7091544.1"/>
    <property type="molecule type" value="Genomic_DNA"/>
</dbReference>